<dbReference type="CDD" id="cd00077">
    <property type="entry name" value="HDc"/>
    <property type="match status" value="1"/>
</dbReference>
<dbReference type="GO" id="GO:0008728">
    <property type="term" value="F:GTP diphosphokinase activity"/>
    <property type="evidence" value="ECO:0007669"/>
    <property type="project" value="TreeGrafter"/>
</dbReference>
<keyword evidence="6" id="KW-0808">Transferase</keyword>
<dbReference type="InterPro" id="IPR004095">
    <property type="entry name" value="TGS"/>
</dbReference>
<dbReference type="InterPro" id="IPR006674">
    <property type="entry name" value="HD_domain"/>
</dbReference>
<reference evidence="7" key="1">
    <citation type="submission" date="2016-10" db="EMBL/GenBank/DDBJ databases">
        <authorList>
            <person name="Varghese N."/>
            <person name="Submissions S."/>
        </authorList>
    </citation>
    <scope>NUCLEOTIDE SEQUENCE [LARGE SCALE GENOMIC DNA]</scope>
    <source>
        <strain evidence="7">DSM 5918</strain>
    </source>
</reference>
<sequence>MIRITDILDQASTYLSPLDVALIQKAYVFSAAAHAGQIRLSGEPYLSHPLEVSNILVDLRLDAATIVAGLLHDTVEDTDASIPQIVELFGPEVGAIVEGVTKISKMNFESKEQAQAENIRKMILAMADDIRVILVKLADRLHNISTLEFQKEYKQRAIAQETLGIYAPLANRLGLYRIKVQLENHGLRYMKPDVYAQISEGINRYQDQGQAYIDKVSAMIQDVLHENEINGRVKGRIKHIYSIYHKMKQRGLTLDQIFDMIAFRVIVNNLRECYTVLGLVHSLWRPVPGKFKDYISMPKANMYQSLHSTVIGPEGERIEIQIRTEEMHQLAENGVAAHWSYKERGSKKAQDADRFSWLRQILDWQGDLKDSRDFMSTLSLDLFQDEVYVFTPRGQVKELPEGGTPVDFAYLIHTEVGNHCAGAKVNGRIVPLNTPLKNGDTVEIITDASRNPSRDWLQFVKSGKARSRIKHWIGTEERARSLSLAKELLEKEGRRMGINVGKAIKSGDFDPVVKEFSFRQLDDLFSAVGHGRITARQVLRKLLPKDEQKTEERKPAGPAVPQAKPQDPDSISIQGVDGVLIRYAQCCNPLPGDPIVGYISRGLGVTVHTQDCPNVANMEPERLLDVSWGGQEETKPLPAKIKVVCKNERGVLGLVSGLLAKEGINIDSGKFTSAVDGMSELDFVIEVKTTTQLYAIIEKLRNLEAVQEVTRTSAG</sequence>
<dbReference type="SUPFAM" id="SSF81271">
    <property type="entry name" value="TGS-like"/>
    <property type="match status" value="1"/>
</dbReference>
<dbReference type="FunFam" id="3.10.20.30:FF:000002">
    <property type="entry name" value="GTP pyrophosphokinase (RelA/SpoT)"/>
    <property type="match status" value="1"/>
</dbReference>
<dbReference type="Gene3D" id="3.30.70.260">
    <property type="match status" value="1"/>
</dbReference>
<feature type="region of interest" description="Disordered" evidence="2">
    <location>
        <begin position="544"/>
        <end position="569"/>
    </location>
</feature>
<dbReference type="GO" id="GO:0042594">
    <property type="term" value="P:response to starvation"/>
    <property type="evidence" value="ECO:0007669"/>
    <property type="project" value="TreeGrafter"/>
</dbReference>
<dbReference type="GO" id="GO:0005886">
    <property type="term" value="C:plasma membrane"/>
    <property type="evidence" value="ECO:0007669"/>
    <property type="project" value="TreeGrafter"/>
</dbReference>
<organism evidence="6 7">
    <name type="scientific">Desulfomicrobium apsheronum</name>
    <dbReference type="NCBI Taxonomy" id="52560"/>
    <lineage>
        <taxon>Bacteria</taxon>
        <taxon>Pseudomonadati</taxon>
        <taxon>Thermodesulfobacteriota</taxon>
        <taxon>Desulfovibrionia</taxon>
        <taxon>Desulfovibrionales</taxon>
        <taxon>Desulfomicrobiaceae</taxon>
        <taxon>Desulfomicrobium</taxon>
    </lineage>
</organism>
<accession>A0A1I3X1V3</accession>
<dbReference type="AlphaFoldDB" id="A0A1I3X1V3"/>
<dbReference type="SUPFAM" id="SSF109604">
    <property type="entry name" value="HD-domain/PDEase-like"/>
    <property type="match status" value="1"/>
</dbReference>
<dbReference type="PROSITE" id="PS51671">
    <property type="entry name" value="ACT"/>
    <property type="match status" value="1"/>
</dbReference>
<dbReference type="Pfam" id="PF13328">
    <property type="entry name" value="HD_4"/>
    <property type="match status" value="1"/>
</dbReference>
<dbReference type="GO" id="GO:0008893">
    <property type="term" value="F:guanosine-3',5'-bis(diphosphate) 3'-diphosphatase activity"/>
    <property type="evidence" value="ECO:0007669"/>
    <property type="project" value="TreeGrafter"/>
</dbReference>
<comment type="similarity">
    <text evidence="1">Belongs to the relA/spoT family.</text>
</comment>
<dbReference type="SUPFAM" id="SSF81301">
    <property type="entry name" value="Nucleotidyltransferase"/>
    <property type="match status" value="1"/>
</dbReference>
<dbReference type="PROSITE" id="PS51880">
    <property type="entry name" value="TGS"/>
    <property type="match status" value="1"/>
</dbReference>
<dbReference type="Gene3D" id="1.10.3210.10">
    <property type="entry name" value="Hypothetical protein af1432"/>
    <property type="match status" value="1"/>
</dbReference>
<dbReference type="CDD" id="cd04876">
    <property type="entry name" value="ACT_RelA-SpoT"/>
    <property type="match status" value="1"/>
</dbReference>
<protein>
    <submittedName>
        <fullName evidence="6">GTP pyrophosphokinase</fullName>
    </submittedName>
</protein>
<dbReference type="NCBIfam" id="TIGR00691">
    <property type="entry name" value="spoT_relA"/>
    <property type="match status" value="1"/>
</dbReference>
<dbReference type="GO" id="GO:0015969">
    <property type="term" value="P:guanosine tetraphosphate metabolic process"/>
    <property type="evidence" value="ECO:0007669"/>
    <property type="project" value="InterPro"/>
</dbReference>
<dbReference type="Gene3D" id="3.30.460.10">
    <property type="entry name" value="Beta Polymerase, domain 2"/>
    <property type="match status" value="1"/>
</dbReference>
<dbReference type="PANTHER" id="PTHR21262">
    <property type="entry name" value="GUANOSINE-3',5'-BIS DIPHOSPHATE 3'-PYROPHOSPHOHYDROLASE"/>
    <property type="match status" value="1"/>
</dbReference>
<name>A0A1I3X1V3_9BACT</name>
<dbReference type="InterPro" id="IPR045600">
    <property type="entry name" value="RelA/SpoT_AH_RIS"/>
</dbReference>
<feature type="domain" description="ACT" evidence="3">
    <location>
        <begin position="640"/>
        <end position="714"/>
    </location>
</feature>
<dbReference type="OrthoDB" id="9805041at2"/>
<dbReference type="InterPro" id="IPR012676">
    <property type="entry name" value="TGS-like"/>
</dbReference>
<feature type="domain" description="HD" evidence="4">
    <location>
        <begin position="45"/>
        <end position="144"/>
    </location>
</feature>
<dbReference type="SUPFAM" id="SSF55021">
    <property type="entry name" value="ACT-like"/>
    <property type="match status" value="1"/>
</dbReference>
<dbReference type="Gene3D" id="3.10.20.30">
    <property type="match status" value="1"/>
</dbReference>
<feature type="domain" description="TGS" evidence="5">
    <location>
        <begin position="385"/>
        <end position="446"/>
    </location>
</feature>
<evidence type="ECO:0000256" key="1">
    <source>
        <dbReference type="RuleBase" id="RU003847"/>
    </source>
</evidence>
<proteinExistence type="inferred from homology"/>
<dbReference type="Pfam" id="PF02824">
    <property type="entry name" value="TGS"/>
    <property type="match status" value="1"/>
</dbReference>
<dbReference type="SMART" id="SM00954">
    <property type="entry name" value="RelA_SpoT"/>
    <property type="match status" value="1"/>
</dbReference>
<dbReference type="SMART" id="SM00471">
    <property type="entry name" value="HDc"/>
    <property type="match status" value="1"/>
</dbReference>
<dbReference type="InterPro" id="IPR033655">
    <property type="entry name" value="TGS_RelA/SpoT"/>
</dbReference>
<evidence type="ECO:0000256" key="2">
    <source>
        <dbReference type="SAM" id="MobiDB-lite"/>
    </source>
</evidence>
<dbReference type="RefSeq" id="WP_092376701.1">
    <property type="nucleotide sequence ID" value="NZ_FORX01000015.1"/>
</dbReference>
<dbReference type="InterPro" id="IPR012675">
    <property type="entry name" value="Beta-grasp_dom_sf"/>
</dbReference>
<dbReference type="Pfam" id="PF19296">
    <property type="entry name" value="RelA_AH_RIS"/>
    <property type="match status" value="1"/>
</dbReference>
<gene>
    <name evidence="6" type="ORF">SAMN04488082_11513</name>
</gene>
<dbReference type="FunFam" id="1.10.3210.10:FF:000001">
    <property type="entry name" value="GTP pyrophosphokinase RelA"/>
    <property type="match status" value="1"/>
</dbReference>
<evidence type="ECO:0000259" key="3">
    <source>
        <dbReference type="PROSITE" id="PS51671"/>
    </source>
</evidence>
<dbReference type="GO" id="GO:0015949">
    <property type="term" value="P:nucleobase-containing small molecule interconversion"/>
    <property type="evidence" value="ECO:0007669"/>
    <property type="project" value="UniProtKB-ARBA"/>
</dbReference>
<dbReference type="InterPro" id="IPR007685">
    <property type="entry name" value="RelA_SpoT"/>
</dbReference>
<dbReference type="PANTHER" id="PTHR21262:SF36">
    <property type="entry name" value="BIFUNCTIONAL (P)PPGPP SYNTHASE_HYDROLASE SPOT"/>
    <property type="match status" value="1"/>
</dbReference>
<keyword evidence="6" id="KW-0418">Kinase</keyword>
<dbReference type="InterPro" id="IPR003607">
    <property type="entry name" value="HD/PDEase_dom"/>
</dbReference>
<dbReference type="STRING" id="52560.SAMN04488082_11513"/>
<dbReference type="EMBL" id="FORX01000015">
    <property type="protein sequence ID" value="SFK13665.1"/>
    <property type="molecule type" value="Genomic_DNA"/>
</dbReference>
<comment type="function">
    <text evidence="1">In eubacteria ppGpp (guanosine 3'-diphosphate 5'-diphosphate) is a mediator of the stringent response that coordinates a variety of cellular activities in response to changes in nutritional abundance.</text>
</comment>
<evidence type="ECO:0000313" key="7">
    <source>
        <dbReference type="Proteomes" id="UP000198635"/>
    </source>
</evidence>
<evidence type="ECO:0000259" key="4">
    <source>
        <dbReference type="PROSITE" id="PS51831"/>
    </source>
</evidence>
<dbReference type="InterPro" id="IPR002912">
    <property type="entry name" value="ACT_dom"/>
</dbReference>
<dbReference type="CDD" id="cd01668">
    <property type="entry name" value="TGS_RSH"/>
    <property type="match status" value="1"/>
</dbReference>
<dbReference type="CDD" id="cd05399">
    <property type="entry name" value="NT_Rel-Spo_like"/>
    <property type="match status" value="1"/>
</dbReference>
<dbReference type="InterPro" id="IPR045865">
    <property type="entry name" value="ACT-like_dom_sf"/>
</dbReference>
<dbReference type="InterPro" id="IPR043519">
    <property type="entry name" value="NT_sf"/>
</dbReference>
<dbReference type="InterPro" id="IPR004811">
    <property type="entry name" value="RelA/Spo_fam"/>
</dbReference>
<dbReference type="Pfam" id="PF13291">
    <property type="entry name" value="ACT_4"/>
    <property type="match status" value="1"/>
</dbReference>
<evidence type="ECO:0000259" key="5">
    <source>
        <dbReference type="PROSITE" id="PS51880"/>
    </source>
</evidence>
<dbReference type="Pfam" id="PF04607">
    <property type="entry name" value="RelA_SpoT"/>
    <property type="match status" value="1"/>
</dbReference>
<dbReference type="PROSITE" id="PS51831">
    <property type="entry name" value="HD"/>
    <property type="match status" value="1"/>
</dbReference>
<keyword evidence="7" id="KW-1185">Reference proteome</keyword>
<evidence type="ECO:0000313" key="6">
    <source>
        <dbReference type="EMBL" id="SFK13665.1"/>
    </source>
</evidence>
<dbReference type="GO" id="GO:0016301">
    <property type="term" value="F:kinase activity"/>
    <property type="evidence" value="ECO:0007669"/>
    <property type="project" value="UniProtKB-KW"/>
</dbReference>
<dbReference type="FunFam" id="3.30.460.10:FF:000001">
    <property type="entry name" value="GTP pyrophosphokinase RelA"/>
    <property type="match status" value="1"/>
</dbReference>
<feature type="compositionally biased region" description="Basic and acidic residues" evidence="2">
    <location>
        <begin position="544"/>
        <end position="555"/>
    </location>
</feature>
<dbReference type="Proteomes" id="UP000198635">
    <property type="component" value="Unassembled WGS sequence"/>
</dbReference>